<dbReference type="EMBL" id="JABAIV010000002">
    <property type="protein sequence ID" value="NNG22908.1"/>
    <property type="molecule type" value="Genomic_DNA"/>
</dbReference>
<dbReference type="SMART" id="SM00388">
    <property type="entry name" value="HisKA"/>
    <property type="match status" value="1"/>
</dbReference>
<dbReference type="GO" id="GO:0005886">
    <property type="term" value="C:plasma membrane"/>
    <property type="evidence" value="ECO:0007669"/>
    <property type="project" value="UniProtKB-SubCell"/>
</dbReference>
<dbReference type="InterPro" id="IPR000700">
    <property type="entry name" value="PAS-assoc_C"/>
</dbReference>
<dbReference type="SUPFAM" id="SSF55785">
    <property type="entry name" value="PYP-like sensor domain (PAS domain)"/>
    <property type="match status" value="2"/>
</dbReference>
<dbReference type="CDD" id="cd00130">
    <property type="entry name" value="PAS"/>
    <property type="match status" value="2"/>
</dbReference>
<dbReference type="InterPro" id="IPR035965">
    <property type="entry name" value="PAS-like_dom_sf"/>
</dbReference>
<keyword evidence="6" id="KW-0418">Kinase</keyword>
<dbReference type="AlphaFoldDB" id="A0A7Y2JYU4"/>
<dbReference type="InterPro" id="IPR003661">
    <property type="entry name" value="HisK_dim/P_dom"/>
</dbReference>
<dbReference type="InterPro" id="IPR003594">
    <property type="entry name" value="HATPase_dom"/>
</dbReference>
<keyword evidence="13" id="KW-1185">Reference proteome</keyword>
<keyword evidence="4 7" id="KW-0597">Phosphoprotein</keyword>
<dbReference type="CDD" id="cd00075">
    <property type="entry name" value="HATPase"/>
    <property type="match status" value="1"/>
</dbReference>
<evidence type="ECO:0000256" key="3">
    <source>
        <dbReference type="ARBA" id="ARBA00012438"/>
    </source>
</evidence>
<evidence type="ECO:0000256" key="2">
    <source>
        <dbReference type="ARBA" id="ARBA00004429"/>
    </source>
</evidence>
<dbReference type="InterPro" id="IPR013655">
    <property type="entry name" value="PAS_fold_3"/>
</dbReference>
<dbReference type="SMART" id="SM00448">
    <property type="entry name" value="REC"/>
    <property type="match status" value="1"/>
</dbReference>
<evidence type="ECO:0000259" key="8">
    <source>
        <dbReference type="PROSITE" id="PS50109"/>
    </source>
</evidence>
<feature type="domain" description="PAC" evidence="11">
    <location>
        <begin position="377"/>
        <end position="429"/>
    </location>
</feature>
<dbReference type="SUPFAM" id="SSF55874">
    <property type="entry name" value="ATPase domain of HSP90 chaperone/DNA topoisomerase II/histidine kinase"/>
    <property type="match status" value="1"/>
</dbReference>
<dbReference type="PRINTS" id="PR00344">
    <property type="entry name" value="BCTRLSENSOR"/>
</dbReference>
<dbReference type="GO" id="GO:0009927">
    <property type="term" value="F:histidine phosphotransfer kinase activity"/>
    <property type="evidence" value="ECO:0007669"/>
    <property type="project" value="TreeGrafter"/>
</dbReference>
<dbReference type="SUPFAM" id="SSF52172">
    <property type="entry name" value="CheY-like"/>
    <property type="match status" value="1"/>
</dbReference>
<feature type="domain" description="PAC" evidence="11">
    <location>
        <begin position="245"/>
        <end position="297"/>
    </location>
</feature>
<dbReference type="SMART" id="SM00387">
    <property type="entry name" value="HATPase_c"/>
    <property type="match status" value="1"/>
</dbReference>
<accession>A0A7Y2JYU4</accession>
<dbReference type="InterPro" id="IPR001610">
    <property type="entry name" value="PAC"/>
</dbReference>
<dbReference type="PANTHER" id="PTHR43047:SF72">
    <property type="entry name" value="OSMOSENSING HISTIDINE PROTEIN KINASE SLN1"/>
    <property type="match status" value="1"/>
</dbReference>
<keyword evidence="5" id="KW-0808">Transferase</keyword>
<dbReference type="GO" id="GO:0000155">
    <property type="term" value="F:phosphorelay sensor kinase activity"/>
    <property type="evidence" value="ECO:0007669"/>
    <property type="project" value="InterPro"/>
</dbReference>
<dbReference type="InterPro" id="IPR036097">
    <property type="entry name" value="HisK_dim/P_sf"/>
</dbReference>
<dbReference type="Pfam" id="PF08447">
    <property type="entry name" value="PAS_3"/>
    <property type="match status" value="1"/>
</dbReference>
<dbReference type="CDD" id="cd17580">
    <property type="entry name" value="REC_2_DhkD-like"/>
    <property type="match status" value="1"/>
</dbReference>
<feature type="domain" description="Response regulatory" evidence="9">
    <location>
        <begin position="695"/>
        <end position="811"/>
    </location>
</feature>
<dbReference type="PROSITE" id="PS50112">
    <property type="entry name" value="PAS"/>
    <property type="match status" value="1"/>
</dbReference>
<evidence type="ECO:0000256" key="1">
    <source>
        <dbReference type="ARBA" id="ARBA00000085"/>
    </source>
</evidence>
<name>A0A7Y2JYU4_9BURK</name>
<evidence type="ECO:0000256" key="6">
    <source>
        <dbReference type="ARBA" id="ARBA00022777"/>
    </source>
</evidence>
<evidence type="ECO:0000259" key="10">
    <source>
        <dbReference type="PROSITE" id="PS50112"/>
    </source>
</evidence>
<dbReference type="PROSITE" id="PS50110">
    <property type="entry name" value="RESPONSE_REGULATORY"/>
    <property type="match status" value="1"/>
</dbReference>
<dbReference type="InterPro" id="IPR001789">
    <property type="entry name" value="Sig_transdc_resp-reg_receiver"/>
</dbReference>
<evidence type="ECO:0000256" key="4">
    <source>
        <dbReference type="ARBA" id="ARBA00022553"/>
    </source>
</evidence>
<dbReference type="PROSITE" id="PS50113">
    <property type="entry name" value="PAC"/>
    <property type="match status" value="2"/>
</dbReference>
<dbReference type="InterPro" id="IPR036890">
    <property type="entry name" value="HATPase_C_sf"/>
</dbReference>
<dbReference type="InterPro" id="IPR005467">
    <property type="entry name" value="His_kinase_dom"/>
</dbReference>
<dbReference type="Pfam" id="PF00512">
    <property type="entry name" value="HisKA"/>
    <property type="match status" value="1"/>
</dbReference>
<evidence type="ECO:0000259" key="11">
    <source>
        <dbReference type="PROSITE" id="PS50113"/>
    </source>
</evidence>
<dbReference type="InterPro" id="IPR004358">
    <property type="entry name" value="Sig_transdc_His_kin-like_C"/>
</dbReference>
<dbReference type="FunFam" id="3.30.565.10:FF:000006">
    <property type="entry name" value="Sensor histidine kinase WalK"/>
    <property type="match status" value="1"/>
</dbReference>
<dbReference type="InterPro" id="IPR011006">
    <property type="entry name" value="CheY-like_superfamily"/>
</dbReference>
<dbReference type="PROSITE" id="PS50109">
    <property type="entry name" value="HIS_KIN"/>
    <property type="match status" value="1"/>
</dbReference>
<gene>
    <name evidence="12" type="ORF">HGB41_07820</name>
</gene>
<evidence type="ECO:0000313" key="12">
    <source>
        <dbReference type="EMBL" id="NNG22908.1"/>
    </source>
</evidence>
<reference evidence="12 13" key="1">
    <citation type="submission" date="2020-04" db="EMBL/GenBank/DDBJ databases">
        <title>Massilia sp. nov., a cold adapted bacteria isolated from Arctic soil.</title>
        <authorList>
            <person name="Son J."/>
            <person name="Ka J.-O."/>
        </authorList>
    </citation>
    <scope>NUCLEOTIDE SEQUENCE [LARGE SCALE GENOMIC DNA]</scope>
    <source>
        <strain evidence="12 13">ML15P13</strain>
    </source>
</reference>
<comment type="caution">
    <text evidence="12">The sequence shown here is derived from an EMBL/GenBank/DDBJ whole genome shotgun (WGS) entry which is preliminary data.</text>
</comment>
<dbReference type="RefSeq" id="WP_171082870.1">
    <property type="nucleotide sequence ID" value="NZ_JABAIV010000002.1"/>
</dbReference>
<protein>
    <recommendedName>
        <fullName evidence="3">histidine kinase</fullName>
        <ecNumber evidence="3">2.7.13.3</ecNumber>
    </recommendedName>
</protein>
<proteinExistence type="predicted"/>
<dbReference type="SMART" id="SM00091">
    <property type="entry name" value="PAS"/>
    <property type="match status" value="2"/>
</dbReference>
<dbReference type="Gene3D" id="3.30.565.10">
    <property type="entry name" value="Histidine kinase-like ATPase, C-terminal domain"/>
    <property type="match status" value="1"/>
</dbReference>
<dbReference type="Gene3D" id="3.40.50.2300">
    <property type="match status" value="1"/>
</dbReference>
<dbReference type="Gene3D" id="3.30.450.20">
    <property type="entry name" value="PAS domain"/>
    <property type="match status" value="2"/>
</dbReference>
<feature type="domain" description="PAS" evidence="10">
    <location>
        <begin position="172"/>
        <end position="242"/>
    </location>
</feature>
<evidence type="ECO:0000256" key="5">
    <source>
        <dbReference type="ARBA" id="ARBA00022679"/>
    </source>
</evidence>
<dbReference type="Pfam" id="PF02518">
    <property type="entry name" value="HATPase_c"/>
    <property type="match status" value="1"/>
</dbReference>
<dbReference type="CDD" id="cd00082">
    <property type="entry name" value="HisKA"/>
    <property type="match status" value="1"/>
</dbReference>
<dbReference type="PANTHER" id="PTHR43047">
    <property type="entry name" value="TWO-COMPONENT HISTIDINE PROTEIN KINASE"/>
    <property type="match status" value="1"/>
</dbReference>
<evidence type="ECO:0000259" key="9">
    <source>
        <dbReference type="PROSITE" id="PS50110"/>
    </source>
</evidence>
<feature type="domain" description="Histidine kinase" evidence="8">
    <location>
        <begin position="454"/>
        <end position="672"/>
    </location>
</feature>
<dbReference type="Proteomes" id="UP000533905">
    <property type="component" value="Unassembled WGS sequence"/>
</dbReference>
<feature type="modified residue" description="4-aspartylphosphate" evidence="7">
    <location>
        <position position="744"/>
    </location>
</feature>
<evidence type="ECO:0000313" key="13">
    <source>
        <dbReference type="Proteomes" id="UP000533905"/>
    </source>
</evidence>
<dbReference type="SUPFAM" id="SSF47384">
    <property type="entry name" value="Homodimeric domain of signal transducing histidine kinase"/>
    <property type="match status" value="1"/>
</dbReference>
<dbReference type="FunFam" id="3.30.450.20:FF:000099">
    <property type="entry name" value="Sensory box sensor histidine kinase"/>
    <property type="match status" value="1"/>
</dbReference>
<dbReference type="NCBIfam" id="TIGR00229">
    <property type="entry name" value="sensory_box"/>
    <property type="match status" value="1"/>
</dbReference>
<evidence type="ECO:0000256" key="7">
    <source>
        <dbReference type="PROSITE-ProRule" id="PRU00169"/>
    </source>
</evidence>
<dbReference type="SMART" id="SM00086">
    <property type="entry name" value="PAC"/>
    <property type="match status" value="2"/>
</dbReference>
<sequence>MNTQGKHDPEADSLRQTTRDLVAMTTLPAIWGDLPPAGVVESLAGVLLKTLDLDLAYIRLCGRGDIGEIEVVRSRHKGAEAQFLPAARTMLEGAQAARGEQATATMPDPAGGQVLRVSVTRFGISGEIGTILVASPRPGFPSENERLLLGVGANQATVVLQRHQAERALRRSESRFLDLADAAPAMLWVTEPDGNCSFLSRGWYEFTGQSEEEGLGIGWTSAIHPDDRTAATLAFQDANERKAEFSLEHRVLHVDGSYRWVIDAGRPRFAAAGNFLGFVGNVLDISDRKQTEQALHDTRNMLSAVFEALPVGVAVIDHAGALLLSNQEMHQYLPARVSPTLDEARYGRWQAFHEDGRPYSPQDFPGARALRGERVVPGIEARYTQDDGSEIWTQIAAVPLKDSADLPKGQVSIVTNIDAFKRTEAALRQAETRQRALFDEVAKSNRNLSEFLAVLAHELRNPLAPILTGLEIMRMRADSLDTVSNVRGIIERQVKQLSHLINDLLDIARVTNGKVEIKKEAVDLKVIVANAVETSLPLIEKGRHAFSMTLHDAPLPVHADATRIAQVVGNLLTNAAKYTPPGGQIALSVVRDGSEAIISVTDNGIGIPAESLESVFDMFSQVGRNMHHSQGGLGIGLALVRQLVSLHDGTVAACSEGAGKGSTFTVRLPLDSGKNARGPTLDASGAATGAGKRFRILVTDDNVDAALTLASLLELKGHDLRIAHDGQKALKIAGEFQPHVVFLDIGMPDMSGYEVAHRLRKIGGLERSTIVAVSGWGAKDDLARSKEAGFDKHFTKPVAPARLNELLDALPAHPVPD</sequence>
<dbReference type="EC" id="2.7.13.3" evidence="3"/>
<dbReference type="InterPro" id="IPR000014">
    <property type="entry name" value="PAS"/>
</dbReference>
<organism evidence="12 13">
    <name type="scientific">Telluria aromaticivorans</name>
    <dbReference type="NCBI Taxonomy" id="2725995"/>
    <lineage>
        <taxon>Bacteria</taxon>
        <taxon>Pseudomonadati</taxon>
        <taxon>Pseudomonadota</taxon>
        <taxon>Betaproteobacteria</taxon>
        <taxon>Burkholderiales</taxon>
        <taxon>Oxalobacteraceae</taxon>
        <taxon>Telluria group</taxon>
        <taxon>Telluria</taxon>
    </lineage>
</organism>
<comment type="subcellular location">
    <subcellularLocation>
        <location evidence="2">Cell inner membrane</location>
        <topology evidence="2">Multi-pass membrane protein</topology>
    </subcellularLocation>
</comment>
<dbReference type="Gene3D" id="1.10.287.130">
    <property type="match status" value="1"/>
</dbReference>
<dbReference type="Pfam" id="PF00072">
    <property type="entry name" value="Response_reg"/>
    <property type="match status" value="1"/>
</dbReference>
<comment type="catalytic activity">
    <reaction evidence="1">
        <text>ATP + protein L-histidine = ADP + protein N-phospho-L-histidine.</text>
        <dbReference type="EC" id="2.7.13.3"/>
    </reaction>
</comment>